<protein>
    <submittedName>
        <fullName evidence="1">Uncharacterized protein</fullName>
    </submittedName>
</protein>
<dbReference type="EMBL" id="LAZR01004195">
    <property type="protein sequence ID" value="KKN10880.1"/>
    <property type="molecule type" value="Genomic_DNA"/>
</dbReference>
<accession>A0A0F9MUA4</accession>
<reference evidence="1" key="1">
    <citation type="journal article" date="2015" name="Nature">
        <title>Complex archaea that bridge the gap between prokaryotes and eukaryotes.</title>
        <authorList>
            <person name="Spang A."/>
            <person name="Saw J.H."/>
            <person name="Jorgensen S.L."/>
            <person name="Zaremba-Niedzwiedzka K."/>
            <person name="Martijn J."/>
            <person name="Lind A.E."/>
            <person name="van Eijk R."/>
            <person name="Schleper C."/>
            <person name="Guy L."/>
            <person name="Ettema T.J."/>
        </authorList>
    </citation>
    <scope>NUCLEOTIDE SEQUENCE</scope>
</reference>
<gene>
    <name evidence="1" type="ORF">LCGC14_1032130</name>
</gene>
<name>A0A0F9MUA4_9ZZZZ</name>
<evidence type="ECO:0000313" key="1">
    <source>
        <dbReference type="EMBL" id="KKN10880.1"/>
    </source>
</evidence>
<sequence>MQIFEVIPLSEFPFMETREVTQGSIVSDILNETSRERVFILIDHDTKRIWTYHGFLSSFKTQIYGGILAGKFRQQLKLFYRIYPLNMYSENDQKFKEILEKSIGVGRAKVIEKNDFPTPIQDTGILDVSGQDVKFNQAIEYINQFSHPENMVRRFMIIGGIIYTDEEFVESFLKEVKTVVKPVKMGRLNNGFTFFKDQNYSTRLIIQNRKIQGIELYVYTGETSTPLRLQIPLIFEEKFSKPGSIASLLSAFQIPDKLPEENEN</sequence>
<comment type="caution">
    <text evidence="1">The sequence shown here is derived from an EMBL/GenBank/DDBJ whole genome shotgun (WGS) entry which is preliminary data.</text>
</comment>
<organism evidence="1">
    <name type="scientific">marine sediment metagenome</name>
    <dbReference type="NCBI Taxonomy" id="412755"/>
    <lineage>
        <taxon>unclassified sequences</taxon>
        <taxon>metagenomes</taxon>
        <taxon>ecological metagenomes</taxon>
    </lineage>
</organism>
<proteinExistence type="predicted"/>
<dbReference type="AlphaFoldDB" id="A0A0F9MUA4"/>